<organism evidence="3 4">
    <name type="scientific">Fraxinus pennsylvanica</name>
    <dbReference type="NCBI Taxonomy" id="56036"/>
    <lineage>
        <taxon>Eukaryota</taxon>
        <taxon>Viridiplantae</taxon>
        <taxon>Streptophyta</taxon>
        <taxon>Embryophyta</taxon>
        <taxon>Tracheophyta</taxon>
        <taxon>Spermatophyta</taxon>
        <taxon>Magnoliopsida</taxon>
        <taxon>eudicotyledons</taxon>
        <taxon>Gunneridae</taxon>
        <taxon>Pentapetalae</taxon>
        <taxon>asterids</taxon>
        <taxon>lamiids</taxon>
        <taxon>Lamiales</taxon>
        <taxon>Oleaceae</taxon>
        <taxon>Oleeae</taxon>
        <taxon>Fraxinus</taxon>
    </lineage>
</organism>
<evidence type="ECO:0000313" key="3">
    <source>
        <dbReference type="EMBL" id="CAI9765258.1"/>
    </source>
</evidence>
<feature type="region of interest" description="Disordered" evidence="1">
    <location>
        <begin position="109"/>
        <end position="141"/>
    </location>
</feature>
<sequence length="385" mass="44252">MRHASPKSSLLSGTHVQTLPPVTNHFHFCPLLQLLQSISIPNPFQRLLCNYPRQTVAIGELRRRDRILCLRKTRSVTSLCIQGFDPERGSPAPQPASTAQICPDSMDHEFSPWQPSPNQTQFTSPCPQDFHPPSSKPQAAPGMVRKTARWNQLEHKAFIDTCELVIAEGHRRGKCFSSKGWQRISDLFNSSTGKDWTTTQMKNYWNKLRTDHKLLFELLRCTGIEYCSGTGRIHAADHWWDAKVKENPKYAKYRNFDCSEIYDTYDSDREYGGDKLPINAEATDSSGSPVEGRTHSSMNISAHHSGDKRKNRQRKGKAKKKMFGAREVSASLEQMEGDRLHLFALWFLRDKDNRNSYCAAKTPDMRFKFIEYCYERDNMSINRKD</sequence>
<dbReference type="Proteomes" id="UP000834106">
    <property type="component" value="Chromosome 7"/>
</dbReference>
<dbReference type="Pfam" id="PF12776">
    <property type="entry name" value="Myb_DNA-bind_3"/>
    <property type="match status" value="1"/>
</dbReference>
<dbReference type="PANTHER" id="PTHR47584:SF17">
    <property type="entry name" value="MYB_SANT-LIKE DNA-BINDING DOMAIN PROTEIN"/>
    <property type="match status" value="1"/>
</dbReference>
<dbReference type="EMBL" id="OU503042">
    <property type="protein sequence ID" value="CAI9765258.1"/>
    <property type="molecule type" value="Genomic_DNA"/>
</dbReference>
<keyword evidence="4" id="KW-1185">Reference proteome</keyword>
<evidence type="ECO:0000259" key="2">
    <source>
        <dbReference type="Pfam" id="PF12776"/>
    </source>
</evidence>
<accession>A0AAD1ZAR2</accession>
<evidence type="ECO:0000256" key="1">
    <source>
        <dbReference type="SAM" id="MobiDB-lite"/>
    </source>
</evidence>
<dbReference type="AlphaFoldDB" id="A0AAD1ZAR2"/>
<feature type="region of interest" description="Disordered" evidence="1">
    <location>
        <begin position="276"/>
        <end position="323"/>
    </location>
</feature>
<gene>
    <name evidence="3" type="ORF">FPE_LOCUS12688</name>
</gene>
<proteinExistence type="predicted"/>
<reference evidence="3" key="1">
    <citation type="submission" date="2023-05" db="EMBL/GenBank/DDBJ databases">
        <authorList>
            <person name="Huff M."/>
        </authorList>
    </citation>
    <scope>NUCLEOTIDE SEQUENCE</scope>
</reference>
<feature type="domain" description="Myb/SANT-like" evidence="2">
    <location>
        <begin position="149"/>
        <end position="242"/>
    </location>
</feature>
<evidence type="ECO:0000313" key="4">
    <source>
        <dbReference type="Proteomes" id="UP000834106"/>
    </source>
</evidence>
<feature type="compositionally biased region" description="Basic residues" evidence="1">
    <location>
        <begin position="306"/>
        <end position="323"/>
    </location>
</feature>
<dbReference type="InterPro" id="IPR045026">
    <property type="entry name" value="LIMYB"/>
</dbReference>
<name>A0AAD1ZAR2_9LAMI</name>
<dbReference type="InterPro" id="IPR024752">
    <property type="entry name" value="Myb/SANT-like_dom"/>
</dbReference>
<protein>
    <recommendedName>
        <fullName evidence="2">Myb/SANT-like domain-containing protein</fullName>
    </recommendedName>
</protein>
<feature type="compositionally biased region" description="Polar residues" evidence="1">
    <location>
        <begin position="116"/>
        <end position="126"/>
    </location>
</feature>
<dbReference type="PANTHER" id="PTHR47584">
    <property type="match status" value="1"/>
</dbReference>